<gene>
    <name evidence="1" type="ORF">AsAng_0061180</name>
</gene>
<accession>A0A915YLQ8</accession>
<reference evidence="1" key="1">
    <citation type="submission" date="2022-09" db="EMBL/GenBank/DDBJ databases">
        <title>Aureispira anguillicida sp. nov., isolated from Leptocephalus of Japanese eel Anguilla japonica.</title>
        <authorList>
            <person name="Yuasa K."/>
            <person name="Mekata T."/>
            <person name="Ikunari K."/>
        </authorList>
    </citation>
    <scope>NUCLEOTIDE SEQUENCE</scope>
    <source>
        <strain evidence="1">EL160426</strain>
    </source>
</reference>
<name>A0A915YLQ8_9BACT</name>
<keyword evidence="2" id="KW-1185">Reference proteome</keyword>
<dbReference type="Proteomes" id="UP001060919">
    <property type="component" value="Chromosome"/>
</dbReference>
<evidence type="ECO:0000313" key="2">
    <source>
        <dbReference type="Proteomes" id="UP001060919"/>
    </source>
</evidence>
<evidence type="ECO:0000313" key="1">
    <source>
        <dbReference type="EMBL" id="BDS15334.1"/>
    </source>
</evidence>
<sequence>MALILAFLVLISTTGISMNMMLCNCTGQQYLAMLASKLDLECCKIKAAKQAKKSCCATPSPQAHTTSTCHKKSPFLANKDCCSPIFKYSKANINLNLSHDLELPTVGDPLPWVYFSPPVYYSAPIVLPQIIAVHNNLNKAPPRYSSSIQNWFQIYRC</sequence>
<organism evidence="1 2">
    <name type="scientific">Aureispira anguillae</name>
    <dbReference type="NCBI Taxonomy" id="2864201"/>
    <lineage>
        <taxon>Bacteria</taxon>
        <taxon>Pseudomonadati</taxon>
        <taxon>Bacteroidota</taxon>
        <taxon>Saprospiria</taxon>
        <taxon>Saprospirales</taxon>
        <taxon>Saprospiraceae</taxon>
        <taxon>Aureispira</taxon>
    </lineage>
</organism>
<dbReference type="EMBL" id="AP026867">
    <property type="protein sequence ID" value="BDS15334.1"/>
    <property type="molecule type" value="Genomic_DNA"/>
</dbReference>
<proteinExistence type="predicted"/>
<protein>
    <submittedName>
        <fullName evidence="1">Uncharacterized protein</fullName>
    </submittedName>
</protein>
<dbReference type="AlphaFoldDB" id="A0A915YLQ8"/>
<dbReference type="KEGG" id="aup:AsAng_0061180"/>
<dbReference type="RefSeq" id="WP_264790496.1">
    <property type="nucleotide sequence ID" value="NZ_AP026867.1"/>
</dbReference>